<dbReference type="Proteomes" id="UP000215914">
    <property type="component" value="Unassembled WGS sequence"/>
</dbReference>
<protein>
    <submittedName>
        <fullName evidence="2">F-box domain-containing protein</fullName>
    </submittedName>
</protein>
<reference evidence="2" key="2">
    <citation type="submission" date="2020-06" db="EMBL/GenBank/DDBJ databases">
        <title>Helianthus annuus Genome sequencing and assembly Release 2.</title>
        <authorList>
            <person name="Gouzy J."/>
            <person name="Langlade N."/>
            <person name="Munos S."/>
        </authorList>
    </citation>
    <scope>NUCLEOTIDE SEQUENCE</scope>
    <source>
        <tissue evidence="2">Leaves</tissue>
    </source>
</reference>
<evidence type="ECO:0000313" key="3">
    <source>
        <dbReference type="Proteomes" id="UP000215914"/>
    </source>
</evidence>
<dbReference type="InterPro" id="IPR001810">
    <property type="entry name" value="F-box_dom"/>
</dbReference>
<dbReference type="Gene3D" id="1.20.1280.50">
    <property type="match status" value="1"/>
</dbReference>
<organism evidence="2 3">
    <name type="scientific">Helianthus annuus</name>
    <name type="common">Common sunflower</name>
    <dbReference type="NCBI Taxonomy" id="4232"/>
    <lineage>
        <taxon>Eukaryota</taxon>
        <taxon>Viridiplantae</taxon>
        <taxon>Streptophyta</taxon>
        <taxon>Embryophyta</taxon>
        <taxon>Tracheophyta</taxon>
        <taxon>Spermatophyta</taxon>
        <taxon>Magnoliopsida</taxon>
        <taxon>eudicotyledons</taxon>
        <taxon>Gunneridae</taxon>
        <taxon>Pentapetalae</taxon>
        <taxon>asterids</taxon>
        <taxon>campanulids</taxon>
        <taxon>Asterales</taxon>
        <taxon>Asteraceae</taxon>
        <taxon>Asteroideae</taxon>
        <taxon>Heliantheae alliance</taxon>
        <taxon>Heliantheae</taxon>
        <taxon>Helianthus</taxon>
    </lineage>
</organism>
<dbReference type="Pfam" id="PF07734">
    <property type="entry name" value="FBA_1"/>
    <property type="match status" value="1"/>
</dbReference>
<name>A0A9K3EGS0_HELAN</name>
<dbReference type="PROSITE" id="PS50181">
    <property type="entry name" value="FBOX"/>
    <property type="match status" value="1"/>
</dbReference>
<sequence>MSDNLPLELQLNIMKWLPIRSLIQCRTVSKAWKSLIDSADFIKHYQGHKQHLLVSYEALVDSERKYVSIADDETFPQKKVSHTIPLLLQNPGIIGCSHGLLCLFGDYEDDSDDAISDTEAVVLWNLSIRKAVAVVLPYWVQGTVLGFGVCPTTNDPKIVKILHDNSWDAHIFTLNTGVWRSCNNLPRESVQFSDSDLQQQVVDGLLYWLATDKITMVGGFTSCNLIISFDMTSEEFREVKFTNSLAHVCELKLAMSKLRESLVVLERDVGPNDTVWGVWMMEDGDPKTFTKLFNVSVNTPFESMVLARGFRMTSEAIIEIMDDERGQLFGYDPCSKHISNLGIDGEGFSFYVHSYEETLLLLDQQNLTVYNEV</sequence>
<evidence type="ECO:0000313" key="2">
    <source>
        <dbReference type="EMBL" id="KAF5772983.1"/>
    </source>
</evidence>
<dbReference type="SMART" id="SM00256">
    <property type="entry name" value="FBOX"/>
    <property type="match status" value="1"/>
</dbReference>
<accession>A0A9K3EGS0</accession>
<gene>
    <name evidence="2" type="ORF">HanXRQr2_Chr13g0583561</name>
</gene>
<proteinExistence type="predicted"/>
<reference evidence="2" key="1">
    <citation type="journal article" date="2017" name="Nature">
        <title>The sunflower genome provides insights into oil metabolism, flowering and Asterid evolution.</title>
        <authorList>
            <person name="Badouin H."/>
            <person name="Gouzy J."/>
            <person name="Grassa C.J."/>
            <person name="Murat F."/>
            <person name="Staton S.E."/>
            <person name="Cottret L."/>
            <person name="Lelandais-Briere C."/>
            <person name="Owens G.L."/>
            <person name="Carrere S."/>
            <person name="Mayjonade B."/>
            <person name="Legrand L."/>
            <person name="Gill N."/>
            <person name="Kane N.C."/>
            <person name="Bowers J.E."/>
            <person name="Hubner S."/>
            <person name="Bellec A."/>
            <person name="Berard A."/>
            <person name="Berges H."/>
            <person name="Blanchet N."/>
            <person name="Boniface M.C."/>
            <person name="Brunel D."/>
            <person name="Catrice O."/>
            <person name="Chaidir N."/>
            <person name="Claudel C."/>
            <person name="Donnadieu C."/>
            <person name="Faraut T."/>
            <person name="Fievet G."/>
            <person name="Helmstetter N."/>
            <person name="King M."/>
            <person name="Knapp S.J."/>
            <person name="Lai Z."/>
            <person name="Le Paslier M.C."/>
            <person name="Lippi Y."/>
            <person name="Lorenzon L."/>
            <person name="Mandel J.R."/>
            <person name="Marage G."/>
            <person name="Marchand G."/>
            <person name="Marquand E."/>
            <person name="Bret-Mestries E."/>
            <person name="Morien E."/>
            <person name="Nambeesan S."/>
            <person name="Nguyen T."/>
            <person name="Pegot-Espagnet P."/>
            <person name="Pouilly N."/>
            <person name="Raftis F."/>
            <person name="Sallet E."/>
            <person name="Schiex T."/>
            <person name="Thomas J."/>
            <person name="Vandecasteele C."/>
            <person name="Vares D."/>
            <person name="Vear F."/>
            <person name="Vautrin S."/>
            <person name="Crespi M."/>
            <person name="Mangin B."/>
            <person name="Burke J.M."/>
            <person name="Salse J."/>
            <person name="Munos S."/>
            <person name="Vincourt P."/>
            <person name="Rieseberg L.H."/>
            <person name="Langlade N.B."/>
        </authorList>
    </citation>
    <scope>NUCLEOTIDE SEQUENCE</scope>
    <source>
        <tissue evidence="2">Leaves</tissue>
    </source>
</reference>
<dbReference type="InterPro" id="IPR006527">
    <property type="entry name" value="F-box-assoc_dom_typ1"/>
</dbReference>
<evidence type="ECO:0000259" key="1">
    <source>
        <dbReference type="PROSITE" id="PS50181"/>
    </source>
</evidence>
<dbReference type="NCBIfam" id="TIGR01640">
    <property type="entry name" value="F_box_assoc_1"/>
    <property type="match status" value="1"/>
</dbReference>
<dbReference type="Pfam" id="PF00646">
    <property type="entry name" value="F-box"/>
    <property type="match status" value="1"/>
</dbReference>
<dbReference type="OrthoDB" id="1924677at2759"/>
<dbReference type="InterPro" id="IPR017451">
    <property type="entry name" value="F-box-assoc_interact_dom"/>
</dbReference>
<dbReference type="SUPFAM" id="SSF81383">
    <property type="entry name" value="F-box domain"/>
    <property type="match status" value="1"/>
</dbReference>
<dbReference type="InterPro" id="IPR036047">
    <property type="entry name" value="F-box-like_dom_sf"/>
</dbReference>
<dbReference type="AlphaFoldDB" id="A0A9K3EGS0"/>
<dbReference type="EMBL" id="MNCJ02000328">
    <property type="protein sequence ID" value="KAF5772983.1"/>
    <property type="molecule type" value="Genomic_DNA"/>
</dbReference>
<dbReference type="Gramene" id="mRNA:HanXRQr2_Chr13g0583561">
    <property type="protein sequence ID" value="CDS:HanXRQr2_Chr13g0583561.1"/>
    <property type="gene ID" value="HanXRQr2_Chr13g0583561"/>
</dbReference>
<comment type="caution">
    <text evidence="2">The sequence shown here is derived from an EMBL/GenBank/DDBJ whole genome shotgun (WGS) entry which is preliminary data.</text>
</comment>
<keyword evidence="3" id="KW-1185">Reference proteome</keyword>
<feature type="domain" description="F-box" evidence="1">
    <location>
        <begin position="1"/>
        <end position="45"/>
    </location>
</feature>
<dbReference type="PANTHER" id="PTHR31672">
    <property type="entry name" value="BNACNNG10540D PROTEIN"/>
    <property type="match status" value="1"/>
</dbReference>
<dbReference type="PANTHER" id="PTHR31672:SF10">
    <property type="entry name" value="F-BOX DOMAIN-CONTAINING PROTEIN"/>
    <property type="match status" value="1"/>
</dbReference>
<dbReference type="InterPro" id="IPR050796">
    <property type="entry name" value="SCF_F-box_component"/>
</dbReference>